<evidence type="ECO:0000256" key="8">
    <source>
        <dbReference type="RuleBase" id="RU000605"/>
    </source>
</evidence>
<keyword evidence="5 7" id="KW-0057">Aromatic amino acid biosynthesis</keyword>
<comment type="subunit">
    <text evidence="7">Homotetramer.</text>
</comment>
<dbReference type="EMBL" id="JAULJQ010000006">
    <property type="protein sequence ID" value="MDO2409615.1"/>
    <property type="molecule type" value="Genomic_DNA"/>
</dbReference>
<dbReference type="PROSITE" id="PS00787">
    <property type="entry name" value="CHORISMATE_SYNTHASE_1"/>
    <property type="match status" value="1"/>
</dbReference>
<keyword evidence="10" id="KW-1185">Reference proteome</keyword>
<dbReference type="SUPFAM" id="SSF103263">
    <property type="entry name" value="Chorismate synthase, AroC"/>
    <property type="match status" value="1"/>
</dbReference>
<evidence type="ECO:0000256" key="4">
    <source>
        <dbReference type="ARBA" id="ARBA00022605"/>
    </source>
</evidence>
<keyword evidence="6 7" id="KW-0456">Lyase</keyword>
<evidence type="ECO:0000256" key="1">
    <source>
        <dbReference type="ARBA" id="ARBA00005044"/>
    </source>
</evidence>
<dbReference type="Proteomes" id="UP001171111">
    <property type="component" value="Unassembled WGS sequence"/>
</dbReference>
<dbReference type="EC" id="4.2.3.5" evidence="3 7"/>
<organism evidence="9 10">
    <name type="scientific">Campylobacter magnus</name>
    <dbReference type="NCBI Taxonomy" id="3026462"/>
    <lineage>
        <taxon>Bacteria</taxon>
        <taxon>Pseudomonadati</taxon>
        <taxon>Campylobacterota</taxon>
        <taxon>Epsilonproteobacteria</taxon>
        <taxon>Campylobacterales</taxon>
        <taxon>Campylobacteraceae</taxon>
        <taxon>Campylobacter</taxon>
    </lineage>
</organism>
<feature type="binding site" evidence="7">
    <location>
        <position position="51"/>
    </location>
    <ligand>
        <name>NADP(+)</name>
        <dbReference type="ChEBI" id="CHEBI:58349"/>
    </ligand>
</feature>
<keyword evidence="7" id="KW-0285">Flavoprotein</keyword>
<dbReference type="Pfam" id="PF01264">
    <property type="entry name" value="Chorismate_synt"/>
    <property type="match status" value="1"/>
</dbReference>
<keyword evidence="7" id="KW-0521">NADP</keyword>
<name>A0ABT8T8Q4_9BACT</name>
<dbReference type="InterPro" id="IPR020541">
    <property type="entry name" value="Chorismate_synthase_CS"/>
</dbReference>
<comment type="catalytic activity">
    <reaction evidence="7 8">
        <text>5-O-(1-carboxyvinyl)-3-phosphoshikimate = chorismate + phosphate</text>
        <dbReference type="Rhea" id="RHEA:21020"/>
        <dbReference type="ChEBI" id="CHEBI:29748"/>
        <dbReference type="ChEBI" id="CHEBI:43474"/>
        <dbReference type="ChEBI" id="CHEBI:57701"/>
        <dbReference type="EC" id="4.2.3.5"/>
    </reaction>
</comment>
<evidence type="ECO:0000313" key="10">
    <source>
        <dbReference type="Proteomes" id="UP001171111"/>
    </source>
</evidence>
<dbReference type="HAMAP" id="MF_00300">
    <property type="entry name" value="Chorismate_synth"/>
    <property type="match status" value="1"/>
</dbReference>
<dbReference type="PROSITE" id="PS00788">
    <property type="entry name" value="CHORISMATE_SYNTHASE_2"/>
    <property type="match status" value="1"/>
</dbReference>
<feature type="binding site" evidence="7">
    <location>
        <begin position="314"/>
        <end position="318"/>
    </location>
    <ligand>
        <name>FMN</name>
        <dbReference type="ChEBI" id="CHEBI:58210"/>
    </ligand>
</feature>
<feature type="binding site" evidence="7">
    <location>
        <position position="340"/>
    </location>
    <ligand>
        <name>FMN</name>
        <dbReference type="ChEBI" id="CHEBI:58210"/>
    </ligand>
</feature>
<feature type="binding site" evidence="7">
    <location>
        <position position="299"/>
    </location>
    <ligand>
        <name>FMN</name>
        <dbReference type="ChEBI" id="CHEBI:58210"/>
    </ligand>
</feature>
<dbReference type="PANTHER" id="PTHR21085:SF0">
    <property type="entry name" value="CHORISMATE SYNTHASE"/>
    <property type="match status" value="1"/>
</dbReference>
<reference evidence="9 10" key="1">
    <citation type="submission" date="2023-06" db="EMBL/GenBank/DDBJ databases">
        <title>Campylobacter magnum sp. nov., isolated from cecal contents of domestic pigs (Sus scrofa domesticus).</title>
        <authorList>
            <person name="Papic B."/>
            <person name="Gruntar I."/>
        </authorList>
    </citation>
    <scope>NUCLEOTIDE SEQUENCE [LARGE SCALE GENOMIC DNA]</scope>
    <source>
        <strain evidence="10">34484-21</strain>
    </source>
</reference>
<evidence type="ECO:0000256" key="6">
    <source>
        <dbReference type="ARBA" id="ARBA00023239"/>
    </source>
</evidence>
<dbReference type="InterPro" id="IPR000453">
    <property type="entry name" value="Chorismate_synth"/>
</dbReference>
<evidence type="ECO:0000256" key="7">
    <source>
        <dbReference type="HAMAP-Rule" id="MF_00300"/>
    </source>
</evidence>
<dbReference type="CDD" id="cd07304">
    <property type="entry name" value="Chorismate_synthase"/>
    <property type="match status" value="1"/>
</dbReference>
<dbReference type="PANTHER" id="PTHR21085">
    <property type="entry name" value="CHORISMATE SYNTHASE"/>
    <property type="match status" value="1"/>
</dbReference>
<gene>
    <name evidence="7 9" type="primary">aroC</name>
    <name evidence="9" type="ORF">Q2362_05815</name>
</gene>
<dbReference type="GO" id="GO:0004107">
    <property type="term" value="F:chorismate synthase activity"/>
    <property type="evidence" value="ECO:0007669"/>
    <property type="project" value="UniProtKB-EC"/>
</dbReference>
<keyword evidence="4 7" id="KW-0028">Amino-acid biosynthesis</keyword>
<sequence>MNTFGKRFALSSFGESHGVAIGGVIDGMPSNVEINLEFLQNEMSKRKPGGKYATNRKEDDELRILSGVFEENGKLFSTGASIGFVIENTSQHSKDYENIKELFRPGHGDFGYFAKWGIRDYRGGGRASARETAVRVAGGAFAQLLLNHFGIEVKSGVLSVGEIGVGSVSSGYAELLGAVDFGNARNSEIFALLPECEASQKELIKSCKDSGESVGASVLSVAKGLFAGLGEPMYDKLDSKIAEAMMNINGVKAVEIGAGVAVSKLRGSENNDELLPASNGGFGAMRAEFGSNNAGGVLAGISSGADLVVLSHFKPTPSIFSEQRTINKRGEAVKFALVGRHDPCIGVRGSVVATAMMRLVLADMLLLGASSRLEMLKRAWSFA</sequence>
<evidence type="ECO:0000313" key="9">
    <source>
        <dbReference type="EMBL" id="MDO2409615.1"/>
    </source>
</evidence>
<dbReference type="InterPro" id="IPR035904">
    <property type="entry name" value="Chorismate_synth_AroC_sf"/>
</dbReference>
<evidence type="ECO:0000256" key="3">
    <source>
        <dbReference type="ARBA" id="ARBA00013036"/>
    </source>
</evidence>
<dbReference type="PIRSF" id="PIRSF001456">
    <property type="entry name" value="Chorismate_synth"/>
    <property type="match status" value="1"/>
</dbReference>
<protein>
    <recommendedName>
        <fullName evidence="3 7">Chorismate synthase</fullName>
        <shortName evidence="7">CS</shortName>
        <ecNumber evidence="3 7">4.2.3.5</ecNumber>
    </recommendedName>
    <alternativeName>
        <fullName evidence="7">5-enolpyruvylshikimate-3-phosphate phospholyase</fullName>
    </alternativeName>
</protein>
<dbReference type="NCBIfam" id="NF003793">
    <property type="entry name" value="PRK05382.1"/>
    <property type="match status" value="1"/>
</dbReference>
<dbReference type="Gene3D" id="3.60.150.10">
    <property type="entry name" value="Chorismate synthase AroC"/>
    <property type="match status" value="1"/>
</dbReference>
<comment type="similarity">
    <text evidence="2 7 8">Belongs to the chorismate synthase family.</text>
</comment>
<evidence type="ECO:0000256" key="5">
    <source>
        <dbReference type="ARBA" id="ARBA00023141"/>
    </source>
</evidence>
<feature type="binding site" evidence="7">
    <location>
        <begin position="126"/>
        <end position="128"/>
    </location>
    <ligand>
        <name>FMN</name>
        <dbReference type="ChEBI" id="CHEBI:58210"/>
    </ligand>
</feature>
<keyword evidence="7" id="KW-0274">FAD</keyword>
<proteinExistence type="inferred from homology"/>
<dbReference type="RefSeq" id="WP_302244436.1">
    <property type="nucleotide sequence ID" value="NZ_JAULJQ010000006.1"/>
</dbReference>
<comment type="pathway">
    <text evidence="1 7 8">Metabolic intermediate biosynthesis; chorismate biosynthesis; chorismate from D-erythrose 4-phosphate and phosphoenolpyruvate: step 7/7.</text>
</comment>
<keyword evidence="7" id="KW-0288">FMN</keyword>
<dbReference type="NCBIfam" id="TIGR00033">
    <property type="entry name" value="aroC"/>
    <property type="match status" value="1"/>
</dbReference>
<comment type="function">
    <text evidence="7">Catalyzes the anti-1,4-elimination of the C-3 phosphate and the C-6 proR hydrogen from 5-enolpyruvylshikimate-3-phosphate (EPSP) to yield chorismate, which is the branch point compound that serves as the starting substrate for the three terminal pathways of aromatic amino acid biosynthesis. This reaction introduces a second double bond into the aromatic ring system.</text>
</comment>
<evidence type="ECO:0000256" key="2">
    <source>
        <dbReference type="ARBA" id="ARBA00008014"/>
    </source>
</evidence>
<accession>A0ABT8T8Q4</accession>
<feature type="binding site" evidence="7">
    <location>
        <begin position="249"/>
        <end position="250"/>
    </location>
    <ligand>
        <name>FMN</name>
        <dbReference type="ChEBI" id="CHEBI:58210"/>
    </ligand>
</feature>
<comment type="cofactor">
    <cofactor evidence="7 8">
        <name>FMNH2</name>
        <dbReference type="ChEBI" id="CHEBI:57618"/>
    </cofactor>
    <text evidence="7 8">Reduced FMN (FMNH(2)).</text>
</comment>
<feature type="binding site" evidence="7">
    <location>
        <position position="46"/>
    </location>
    <ligand>
        <name>NADP(+)</name>
        <dbReference type="ChEBI" id="CHEBI:58349"/>
    </ligand>
</feature>
<comment type="caution">
    <text evidence="9">The sequence shown here is derived from an EMBL/GenBank/DDBJ whole genome shotgun (WGS) entry which is preliminary data.</text>
</comment>